<evidence type="ECO:0000256" key="1">
    <source>
        <dbReference type="ARBA" id="ARBA00004370"/>
    </source>
</evidence>
<dbReference type="GeneID" id="54474267"/>
<dbReference type="Gene3D" id="1.20.1270.60">
    <property type="entry name" value="Arfaptin homology (AH) domain/BAR domain"/>
    <property type="match status" value="1"/>
</dbReference>
<dbReference type="InterPro" id="IPR001849">
    <property type="entry name" value="PH_domain"/>
</dbReference>
<evidence type="ECO:0000313" key="9">
    <source>
        <dbReference type="Proteomes" id="UP000799767"/>
    </source>
</evidence>
<reference evidence="8" key="1">
    <citation type="journal article" date="2020" name="Stud. Mycol.">
        <title>101 Dothideomycetes genomes: a test case for predicting lifestyles and emergence of pathogens.</title>
        <authorList>
            <person name="Haridas S."/>
            <person name="Albert R."/>
            <person name="Binder M."/>
            <person name="Bloem J."/>
            <person name="Labutti K."/>
            <person name="Salamov A."/>
            <person name="Andreopoulos B."/>
            <person name="Baker S."/>
            <person name="Barry K."/>
            <person name="Bills G."/>
            <person name="Bluhm B."/>
            <person name="Cannon C."/>
            <person name="Castanera R."/>
            <person name="Culley D."/>
            <person name="Daum C."/>
            <person name="Ezra D."/>
            <person name="Gonzalez J."/>
            <person name="Henrissat B."/>
            <person name="Kuo A."/>
            <person name="Liang C."/>
            <person name="Lipzen A."/>
            <person name="Lutzoni F."/>
            <person name="Magnuson J."/>
            <person name="Mondo S."/>
            <person name="Nolan M."/>
            <person name="Ohm R."/>
            <person name="Pangilinan J."/>
            <person name="Park H.-J."/>
            <person name="Ramirez L."/>
            <person name="Alfaro M."/>
            <person name="Sun H."/>
            <person name="Tritt A."/>
            <person name="Yoshinaga Y."/>
            <person name="Zwiers L.-H."/>
            <person name="Turgeon B."/>
            <person name="Goodwin S."/>
            <person name="Spatafora J."/>
            <person name="Crous P."/>
            <person name="Grigoriev I."/>
        </authorList>
    </citation>
    <scope>NUCLEOTIDE SEQUENCE</scope>
    <source>
        <strain evidence="8">CBS 113389</strain>
    </source>
</reference>
<organism evidence="8 9">
    <name type="scientific">Neohortaea acidophila</name>
    <dbReference type="NCBI Taxonomy" id="245834"/>
    <lineage>
        <taxon>Eukaryota</taxon>
        <taxon>Fungi</taxon>
        <taxon>Dikarya</taxon>
        <taxon>Ascomycota</taxon>
        <taxon>Pezizomycotina</taxon>
        <taxon>Dothideomycetes</taxon>
        <taxon>Dothideomycetidae</taxon>
        <taxon>Mycosphaerellales</taxon>
        <taxon>Teratosphaeriaceae</taxon>
        <taxon>Neohortaea</taxon>
    </lineage>
</organism>
<dbReference type="FunFam" id="1.20.1270.60:FF:000079">
    <property type="entry name" value="Transcription factor SipA3"/>
    <property type="match status" value="1"/>
</dbReference>
<proteinExistence type="predicted"/>
<sequence length="1398" mass="153661">MADARPPTSARPVEQPLNLIPVGLKEAALDSPTFRASSLHFEEQVDIIERWLDGYVRAASKLVADIGNLESTVNSFLTHSAPPAHISEAVLDHDYTLLAVRRYGEGAREFWNQTFRSCKKYESTVVEPIRAFLSSDLRSFNMTRRSLESAQKYFDAVLARYLGQNKTKEASSLREDAFQLHEARKAYVKASMDFCVAAPQLRATLDQVIVKVFAEQFRDMKNGRDASAATFTKLSAEMDRVRGWSREMENSERAFTRELLAAKKQIEDSALDLTKPSRELHDYELASLPYAAATTPAKTAGSERGEKQGWLFLKTLVGKPTKTIWVRRWFFVKNGIFGWLVQGTKSGGVEESEKTGVLLCGIRPAFQEERRFCFEVKTKDTSILLQAETQAELSDWITAFEFAKRKALEDPASTDMSAHSAGVDPAFAITQPIAPEFAAAKISDSEHRSEDGFGGLLGGAPEPTGLGIQQRASMDPGAARRVVSIDAESTRDRLMQKFDLHKRPANGSQLPQMPPPAGGIASLISSSHHALPIAPAAPPPVGAAGEGQAAAGAAQRRKVTLTLSTLAPNSLANPPAPTNLSHTAVIVSGERNVSLGGRADGSGMPGGIMANLWGSSNWGYVNRLGDDVPKPVSQSTEARPPTPARPVPTSIDDVGVMDGTGEMTGEKPPHVVHPATEPTPMGHRKTVSVTASTDTNLPGQLVRHSLAGAEEYPNYYPLALKAQHAQFKILFPSVPRSEKIVLVFRATWNPNEQQEFPGRVYVTTKEIYFYSHHLGLVLITGVSLASINEVTSAPGKDCDFLYLHLKEASKLEGRKRITVKVFLDSLRLLQRRLNYLVQNANSDAPDSLEEVIKTLIKMESEKHERSSSADSWEDLTYDPESSAVGGDENSARYHRERNIKASLRIDGSLHGETARTGREVQKFQLPRHPVAYAPTGMQASIAREFTVSAKALFHVIFGDKSAVFQLLYCNRWGDKVVQTPWAKNAGDHWQRRFTSLTSPLQDTQTVDILNDHLCYLVTNNRVPWRLPYSDRFHLTTKLVITHIAKSRSKLAIYQQISWYRSPSVPYFKRLIEKQALNTLEADALDLTNVVMDQVAKLGNHSKTNKAIDIFGNVGQANSVPQLNADAIPAVAGTAISSGRLQRVSLTKLVTSDLMVSTLQGLSLVFESLLGIGKGAVRLCTAHTLLVTVFLISCLSHLWHGYHTGMLESHERSAARYMARLGVRPDMTLGKSIYLADIDDLVAPTAPSMQNETWAAEFVSGSSFEAPLTMTTTAKTCRSTFGDQLLSSMPSSGSVGARLQRSRNSLARYRHDLLVALRVVNRVEKDIVLSEWEEWVRGEERRCVQVEQMLRSTAGAKEDGDGGAGEEISLERQLGAGFAEYCASCRVELGGIMNGTKVM</sequence>
<protein>
    <recommendedName>
        <fullName evidence="10">Transcription factor SipA3</fullName>
    </recommendedName>
</protein>
<evidence type="ECO:0000313" key="8">
    <source>
        <dbReference type="EMBL" id="KAF2484224.1"/>
    </source>
</evidence>
<dbReference type="CDD" id="cd07609">
    <property type="entry name" value="BAR_SIP3_fungi"/>
    <property type="match status" value="1"/>
</dbReference>
<feature type="domain" description="VASt" evidence="7">
    <location>
        <begin position="936"/>
        <end position="1098"/>
    </location>
</feature>
<dbReference type="InterPro" id="IPR031968">
    <property type="entry name" value="VASt"/>
</dbReference>
<gene>
    <name evidence="8" type="ORF">BDY17DRAFT_295237</name>
</gene>
<dbReference type="Proteomes" id="UP000799767">
    <property type="component" value="Unassembled WGS sequence"/>
</dbReference>
<dbReference type="InterPro" id="IPR004148">
    <property type="entry name" value="BAR_dom"/>
</dbReference>
<dbReference type="SUPFAM" id="SSF103657">
    <property type="entry name" value="BAR/IMD domain-like"/>
    <property type="match status" value="1"/>
</dbReference>
<evidence type="ECO:0000259" key="7">
    <source>
        <dbReference type="PROSITE" id="PS51778"/>
    </source>
</evidence>
<dbReference type="OrthoDB" id="10070851at2759"/>
<dbReference type="Pfam" id="PF16016">
    <property type="entry name" value="VASt"/>
    <property type="match status" value="1"/>
</dbReference>
<keyword evidence="9" id="KW-1185">Reference proteome</keyword>
<dbReference type="Gene3D" id="2.30.29.30">
    <property type="entry name" value="Pleckstrin-homology domain (PH domain)/Phosphotyrosine-binding domain (PTB)"/>
    <property type="match status" value="1"/>
</dbReference>
<feature type="region of interest" description="Disordered" evidence="5">
    <location>
        <begin position="867"/>
        <end position="891"/>
    </location>
</feature>
<dbReference type="EMBL" id="MU001634">
    <property type="protein sequence ID" value="KAF2484224.1"/>
    <property type="molecule type" value="Genomic_DNA"/>
</dbReference>
<dbReference type="RefSeq" id="XP_033590794.1">
    <property type="nucleotide sequence ID" value="XM_033733265.1"/>
</dbReference>
<accession>A0A6A6PWX1</accession>
<evidence type="ECO:0000256" key="4">
    <source>
        <dbReference type="ARBA" id="ARBA00023136"/>
    </source>
</evidence>
<feature type="region of interest" description="Disordered" evidence="5">
    <location>
        <begin position="628"/>
        <end position="683"/>
    </location>
</feature>
<dbReference type="GO" id="GO:0016020">
    <property type="term" value="C:membrane"/>
    <property type="evidence" value="ECO:0007669"/>
    <property type="project" value="UniProtKB-SubCell"/>
</dbReference>
<dbReference type="PROSITE" id="PS51778">
    <property type="entry name" value="VAST"/>
    <property type="match status" value="1"/>
</dbReference>
<feature type="domain" description="PH" evidence="6">
    <location>
        <begin position="304"/>
        <end position="405"/>
    </location>
</feature>
<name>A0A6A6PWX1_9PEZI</name>
<evidence type="ECO:0008006" key="10">
    <source>
        <dbReference type="Google" id="ProtNLM"/>
    </source>
</evidence>
<dbReference type="GO" id="GO:0005737">
    <property type="term" value="C:cytoplasm"/>
    <property type="evidence" value="ECO:0007669"/>
    <property type="project" value="InterPro"/>
</dbReference>
<dbReference type="Pfam" id="PF00169">
    <property type="entry name" value="PH"/>
    <property type="match status" value="1"/>
</dbReference>
<keyword evidence="4" id="KW-0472">Membrane</keyword>
<dbReference type="InterPro" id="IPR039463">
    <property type="entry name" value="Sip3/Lam1_BAR"/>
</dbReference>
<dbReference type="InterPro" id="IPR011993">
    <property type="entry name" value="PH-like_dom_sf"/>
</dbReference>
<dbReference type="PANTHER" id="PTHR14248">
    <property type="entry name" value="CYCLIN Y, ISOFORM A"/>
    <property type="match status" value="1"/>
</dbReference>
<evidence type="ECO:0000259" key="6">
    <source>
        <dbReference type="PROSITE" id="PS50003"/>
    </source>
</evidence>
<dbReference type="FunFam" id="2.30.29.30:FF:000349">
    <property type="entry name" value="Transcription factor SipA3"/>
    <property type="match status" value="1"/>
</dbReference>
<dbReference type="InterPro" id="IPR027267">
    <property type="entry name" value="AH/BAR_dom_sf"/>
</dbReference>
<dbReference type="InterPro" id="IPR042067">
    <property type="entry name" value="Sip3_PH"/>
</dbReference>
<keyword evidence="2" id="KW-0812">Transmembrane</keyword>
<dbReference type="Pfam" id="PF16746">
    <property type="entry name" value="BAR_3"/>
    <property type="match status" value="1"/>
</dbReference>
<evidence type="ECO:0000256" key="5">
    <source>
        <dbReference type="SAM" id="MobiDB-lite"/>
    </source>
</evidence>
<keyword evidence="3" id="KW-1133">Transmembrane helix</keyword>
<dbReference type="PROSITE" id="PS50003">
    <property type="entry name" value="PH_DOMAIN"/>
    <property type="match status" value="1"/>
</dbReference>
<evidence type="ECO:0000256" key="3">
    <source>
        <dbReference type="ARBA" id="ARBA00022989"/>
    </source>
</evidence>
<dbReference type="SMART" id="SM00233">
    <property type="entry name" value="PH"/>
    <property type="match status" value="1"/>
</dbReference>
<dbReference type="SUPFAM" id="SSF50729">
    <property type="entry name" value="PH domain-like"/>
    <property type="match status" value="1"/>
</dbReference>
<evidence type="ECO:0000256" key="2">
    <source>
        <dbReference type="ARBA" id="ARBA00022692"/>
    </source>
</evidence>
<comment type="subcellular location">
    <subcellularLocation>
        <location evidence="1">Membrane</location>
    </subcellularLocation>
</comment>
<dbReference type="CDD" id="cd13280">
    <property type="entry name" value="PH_SIP3"/>
    <property type="match status" value="1"/>
</dbReference>